<keyword evidence="3" id="KW-1185">Reference proteome</keyword>
<dbReference type="PATRIC" id="fig|1131731.3.peg.977"/>
<proteinExistence type="predicted"/>
<gene>
    <name evidence="2" type="ORF">BAZO_04695</name>
</gene>
<evidence type="ECO:0000256" key="1">
    <source>
        <dbReference type="SAM" id="Phobius"/>
    </source>
</evidence>
<keyword evidence="1 2" id="KW-0812">Transmembrane</keyword>
<evidence type="ECO:0000313" key="2">
    <source>
        <dbReference type="EMBL" id="EKN68311.1"/>
    </source>
</evidence>
<protein>
    <submittedName>
        <fullName evidence="2">Transmembrane protein</fullName>
    </submittedName>
</protein>
<feature type="transmembrane region" description="Helical" evidence="1">
    <location>
        <begin position="94"/>
        <end position="115"/>
    </location>
</feature>
<name>K6E4X4_SCHAZ</name>
<reference evidence="2 3" key="1">
    <citation type="journal article" date="2012" name="Front. Microbiol.">
        <title>Redundancy and modularity in membrane-associated dissimilatory nitrate reduction in Bacillus.</title>
        <authorList>
            <person name="Heylen K."/>
            <person name="Keltjens J."/>
        </authorList>
    </citation>
    <scope>NUCLEOTIDE SEQUENCE [LARGE SCALE GENOMIC DNA]</scope>
    <source>
        <strain evidence="2 3">LMG 9581</strain>
    </source>
</reference>
<dbReference type="Proteomes" id="UP000006315">
    <property type="component" value="Unassembled WGS sequence"/>
</dbReference>
<keyword evidence="1" id="KW-0472">Membrane</keyword>
<dbReference type="RefSeq" id="WP_003330133.1">
    <property type="nucleotide sequence ID" value="NZ_AJLR01000040.1"/>
</dbReference>
<dbReference type="EMBL" id="AJLR01000040">
    <property type="protein sequence ID" value="EKN68311.1"/>
    <property type="molecule type" value="Genomic_DNA"/>
</dbReference>
<feature type="transmembrane region" description="Helical" evidence="1">
    <location>
        <begin position="33"/>
        <end position="51"/>
    </location>
</feature>
<dbReference type="STRING" id="1131731.BAZO_04695"/>
<feature type="transmembrane region" description="Helical" evidence="1">
    <location>
        <begin position="158"/>
        <end position="177"/>
    </location>
</feature>
<feature type="transmembrane region" description="Helical" evidence="1">
    <location>
        <begin position="127"/>
        <end position="146"/>
    </location>
</feature>
<keyword evidence="1" id="KW-1133">Transmembrane helix</keyword>
<feature type="transmembrane region" description="Helical" evidence="1">
    <location>
        <begin position="63"/>
        <end position="82"/>
    </location>
</feature>
<sequence>MFKRDATLGTGLFILLALPPVKQLMESHMVGQMIIQLPLLVLAGFFMGEAIKTKISVENNNSKLNGVAGILLALFTITYWMLPRAVDASLNDVVFGILKYSTLPLLAGIPISLCWKRLHPLWKSFIWANNISMFGVYGWLYIISPVRLCNNYLLGQQVLLGQIFLLITALIILYFIFRSFVGDHRANYIVSEEN</sequence>
<dbReference type="AlphaFoldDB" id="K6E4X4"/>
<comment type="caution">
    <text evidence="2">The sequence shown here is derived from an EMBL/GenBank/DDBJ whole genome shotgun (WGS) entry which is preliminary data.</text>
</comment>
<evidence type="ECO:0000313" key="3">
    <source>
        <dbReference type="Proteomes" id="UP000006315"/>
    </source>
</evidence>
<accession>K6E4X4</accession>
<organism evidence="2 3">
    <name type="scientific">Schinkia azotoformans LMG 9581</name>
    <dbReference type="NCBI Taxonomy" id="1131731"/>
    <lineage>
        <taxon>Bacteria</taxon>
        <taxon>Bacillati</taxon>
        <taxon>Bacillota</taxon>
        <taxon>Bacilli</taxon>
        <taxon>Bacillales</taxon>
        <taxon>Bacillaceae</taxon>
        <taxon>Calidifontibacillus/Schinkia group</taxon>
        <taxon>Schinkia</taxon>
    </lineage>
</organism>
<dbReference type="GeneID" id="89470972"/>